<organism evidence="1 2">
    <name type="scientific">Thelohanellus kitauei</name>
    <name type="common">Myxosporean</name>
    <dbReference type="NCBI Taxonomy" id="669202"/>
    <lineage>
        <taxon>Eukaryota</taxon>
        <taxon>Metazoa</taxon>
        <taxon>Cnidaria</taxon>
        <taxon>Myxozoa</taxon>
        <taxon>Myxosporea</taxon>
        <taxon>Bivalvulida</taxon>
        <taxon>Platysporina</taxon>
        <taxon>Myxobolidae</taxon>
        <taxon>Thelohanellus</taxon>
    </lineage>
</organism>
<reference evidence="1 2" key="1">
    <citation type="journal article" date="2014" name="Genome Biol. Evol.">
        <title>The genome of the myxosporean Thelohanellus kitauei shows adaptations to nutrient acquisition within its fish host.</title>
        <authorList>
            <person name="Yang Y."/>
            <person name="Xiong J."/>
            <person name="Zhou Z."/>
            <person name="Huo F."/>
            <person name="Miao W."/>
            <person name="Ran C."/>
            <person name="Liu Y."/>
            <person name="Zhang J."/>
            <person name="Feng J."/>
            <person name="Wang M."/>
            <person name="Wang M."/>
            <person name="Wang L."/>
            <person name="Yao B."/>
        </authorList>
    </citation>
    <scope>NUCLEOTIDE SEQUENCE [LARGE SCALE GENOMIC DNA]</scope>
    <source>
        <strain evidence="1">Wuqing</strain>
    </source>
</reference>
<gene>
    <name evidence="1" type="ORF">RF11_09119</name>
</gene>
<name>A0A0C2N195_THEKT</name>
<keyword evidence="2" id="KW-1185">Reference proteome</keyword>
<proteinExistence type="predicted"/>
<dbReference type="InterPro" id="IPR036397">
    <property type="entry name" value="RNaseH_sf"/>
</dbReference>
<dbReference type="Gene3D" id="3.30.420.10">
    <property type="entry name" value="Ribonuclease H-like superfamily/Ribonuclease H"/>
    <property type="match status" value="1"/>
</dbReference>
<sequence length="124" mass="14369">MILVLKCRNVIDEAVISTVAISVIFKEFLTKLVKILEGKDNSRSDPDFYDTYPYKIHFLPIYGQFLTPCDKCFSQLRSVVRRDGTLQGTNDDIPRVMEACERVTQENLVNDINHCEQFFQQCLN</sequence>
<evidence type="ECO:0000313" key="2">
    <source>
        <dbReference type="Proteomes" id="UP000031668"/>
    </source>
</evidence>
<accession>A0A0C2N195</accession>
<dbReference type="EMBL" id="JWZT01000858">
    <property type="protein sequence ID" value="KII73401.1"/>
    <property type="molecule type" value="Genomic_DNA"/>
</dbReference>
<comment type="caution">
    <text evidence="1">The sequence shown here is derived from an EMBL/GenBank/DDBJ whole genome shotgun (WGS) entry which is preliminary data.</text>
</comment>
<dbReference type="GO" id="GO:0003676">
    <property type="term" value="F:nucleic acid binding"/>
    <property type="evidence" value="ECO:0007669"/>
    <property type="project" value="InterPro"/>
</dbReference>
<evidence type="ECO:0000313" key="1">
    <source>
        <dbReference type="EMBL" id="KII73401.1"/>
    </source>
</evidence>
<dbReference type="Proteomes" id="UP000031668">
    <property type="component" value="Unassembled WGS sequence"/>
</dbReference>
<dbReference type="AlphaFoldDB" id="A0A0C2N195"/>
<protein>
    <submittedName>
        <fullName evidence="1">Uncharacterized protein</fullName>
    </submittedName>
</protein>